<gene>
    <name evidence="3" type="ORF">Slati_2046100</name>
</gene>
<dbReference type="GO" id="GO:0005737">
    <property type="term" value="C:cytoplasm"/>
    <property type="evidence" value="ECO:0007669"/>
    <property type="project" value="TreeGrafter"/>
</dbReference>
<evidence type="ECO:0000256" key="1">
    <source>
        <dbReference type="SAM" id="MobiDB-lite"/>
    </source>
</evidence>
<reference evidence="3" key="2">
    <citation type="journal article" date="2024" name="Plant">
        <title>Genomic evolution and insights into agronomic trait innovations of Sesamum species.</title>
        <authorList>
            <person name="Miao H."/>
            <person name="Wang L."/>
            <person name="Qu L."/>
            <person name="Liu H."/>
            <person name="Sun Y."/>
            <person name="Le M."/>
            <person name="Wang Q."/>
            <person name="Wei S."/>
            <person name="Zheng Y."/>
            <person name="Lin W."/>
            <person name="Duan Y."/>
            <person name="Cao H."/>
            <person name="Xiong S."/>
            <person name="Wang X."/>
            <person name="Wei L."/>
            <person name="Li C."/>
            <person name="Ma Q."/>
            <person name="Ju M."/>
            <person name="Zhao R."/>
            <person name="Li G."/>
            <person name="Mu C."/>
            <person name="Tian Q."/>
            <person name="Mei H."/>
            <person name="Zhang T."/>
            <person name="Gao T."/>
            <person name="Zhang H."/>
        </authorList>
    </citation>
    <scope>NUCLEOTIDE SEQUENCE</scope>
    <source>
        <strain evidence="3">KEN1</strain>
    </source>
</reference>
<reference evidence="3" key="1">
    <citation type="submission" date="2020-06" db="EMBL/GenBank/DDBJ databases">
        <authorList>
            <person name="Li T."/>
            <person name="Hu X."/>
            <person name="Zhang T."/>
            <person name="Song X."/>
            <person name="Zhang H."/>
            <person name="Dai N."/>
            <person name="Sheng W."/>
            <person name="Hou X."/>
            <person name="Wei L."/>
        </authorList>
    </citation>
    <scope>NUCLEOTIDE SEQUENCE</scope>
    <source>
        <strain evidence="3">KEN1</strain>
        <tissue evidence="3">Leaf</tissue>
    </source>
</reference>
<protein>
    <recommendedName>
        <fullName evidence="2">25S rRNA (uridine-N(3))-methyltransferase BMT5-like domain-containing protein</fullName>
    </recommendedName>
</protein>
<dbReference type="SUPFAM" id="SSF53335">
    <property type="entry name" value="S-adenosyl-L-methionine-dependent methyltransferases"/>
    <property type="match status" value="1"/>
</dbReference>
<dbReference type="PANTHER" id="PTHR11538:SF89">
    <property type="entry name" value="PROTEIN, PUTATIVE (DUF2431)-RELATED"/>
    <property type="match status" value="1"/>
</dbReference>
<feature type="region of interest" description="Disordered" evidence="1">
    <location>
        <begin position="21"/>
        <end position="44"/>
    </location>
</feature>
<sequence length="185" mass="20989">MFSNCIWQCIKHGGHLSGFSTDVEDKASNSREEPSTSGRDGMHHNHEVDAHSMCIHPLLTRRQFDRIVFNFPHAGFNIIFGEHDSNQISRHQDVVRGFLMNAYALVREDGEIHITHKTSYPFSRWKIADLAVEEGLSLSEEEEFDICDYPGYENKRGDGSRSNDTFPVGRCSTLSSLSLSLLMNL</sequence>
<dbReference type="EMBL" id="JACGWN010000007">
    <property type="protein sequence ID" value="KAL0443234.1"/>
    <property type="molecule type" value="Genomic_DNA"/>
</dbReference>
<feature type="domain" description="25S rRNA (uridine-N(3))-methyltransferase BMT5-like" evidence="2">
    <location>
        <begin position="24"/>
        <end position="156"/>
    </location>
</feature>
<dbReference type="InterPro" id="IPR019446">
    <property type="entry name" value="BMT5-like"/>
</dbReference>
<dbReference type="AlphaFoldDB" id="A0AAW2WQI7"/>
<proteinExistence type="predicted"/>
<dbReference type="Pfam" id="PF10354">
    <property type="entry name" value="BMT5-like"/>
    <property type="match status" value="1"/>
</dbReference>
<organism evidence="3">
    <name type="scientific">Sesamum latifolium</name>
    <dbReference type="NCBI Taxonomy" id="2727402"/>
    <lineage>
        <taxon>Eukaryota</taxon>
        <taxon>Viridiplantae</taxon>
        <taxon>Streptophyta</taxon>
        <taxon>Embryophyta</taxon>
        <taxon>Tracheophyta</taxon>
        <taxon>Spermatophyta</taxon>
        <taxon>Magnoliopsida</taxon>
        <taxon>eudicotyledons</taxon>
        <taxon>Gunneridae</taxon>
        <taxon>Pentapetalae</taxon>
        <taxon>asterids</taxon>
        <taxon>lamiids</taxon>
        <taxon>Lamiales</taxon>
        <taxon>Pedaliaceae</taxon>
        <taxon>Sesamum</taxon>
    </lineage>
</organism>
<name>A0AAW2WQI7_9LAMI</name>
<dbReference type="PANTHER" id="PTHR11538">
    <property type="entry name" value="PHENYLALANYL-TRNA SYNTHETASE"/>
    <property type="match status" value="1"/>
</dbReference>
<comment type="caution">
    <text evidence="3">The sequence shown here is derived from an EMBL/GenBank/DDBJ whole genome shotgun (WGS) entry which is preliminary data.</text>
</comment>
<evidence type="ECO:0000259" key="2">
    <source>
        <dbReference type="Pfam" id="PF10354"/>
    </source>
</evidence>
<accession>A0AAW2WQI7</accession>
<feature type="compositionally biased region" description="Basic and acidic residues" evidence="1">
    <location>
        <begin position="23"/>
        <end position="44"/>
    </location>
</feature>
<evidence type="ECO:0000313" key="3">
    <source>
        <dbReference type="EMBL" id="KAL0443234.1"/>
    </source>
</evidence>
<dbReference type="GO" id="GO:0070475">
    <property type="term" value="P:rRNA base methylation"/>
    <property type="evidence" value="ECO:0007669"/>
    <property type="project" value="InterPro"/>
</dbReference>
<dbReference type="InterPro" id="IPR029063">
    <property type="entry name" value="SAM-dependent_MTases_sf"/>
</dbReference>
<dbReference type="GO" id="GO:0070042">
    <property type="term" value="F:rRNA (uridine-N3-)-methyltransferase activity"/>
    <property type="evidence" value="ECO:0007669"/>
    <property type="project" value="InterPro"/>
</dbReference>